<gene>
    <name evidence="3" type="ORF">Tci_035414</name>
</gene>
<dbReference type="SUPFAM" id="SSF57756">
    <property type="entry name" value="Retrovirus zinc finger-like domains"/>
    <property type="match status" value="1"/>
</dbReference>
<protein>
    <submittedName>
        <fullName evidence="3">ARID DNA-binding domain-containing protein</fullName>
    </submittedName>
</protein>
<comment type="caution">
    <text evidence="3">The sequence shown here is derived from an EMBL/GenBank/DDBJ whole genome shotgun (WGS) entry which is preliminary data.</text>
</comment>
<proteinExistence type="predicted"/>
<reference evidence="3" key="1">
    <citation type="journal article" date="2019" name="Sci. Rep.">
        <title>Draft genome of Tanacetum cinerariifolium, the natural source of mosquito coil.</title>
        <authorList>
            <person name="Yamashiro T."/>
            <person name="Shiraishi A."/>
            <person name="Satake H."/>
            <person name="Nakayama K."/>
        </authorList>
    </citation>
    <scope>NUCLEOTIDE SEQUENCE</scope>
</reference>
<dbReference type="EMBL" id="BKCJ010004845">
    <property type="protein sequence ID" value="GEU63436.1"/>
    <property type="molecule type" value="Genomic_DNA"/>
</dbReference>
<evidence type="ECO:0000259" key="2">
    <source>
        <dbReference type="PROSITE" id="PS51011"/>
    </source>
</evidence>
<feature type="compositionally biased region" description="Acidic residues" evidence="1">
    <location>
        <begin position="82"/>
        <end position="98"/>
    </location>
</feature>
<name>A0A6L2LNR6_TANCI</name>
<dbReference type="InterPro" id="IPR036875">
    <property type="entry name" value="Znf_CCHC_sf"/>
</dbReference>
<dbReference type="Gene3D" id="1.10.150.60">
    <property type="entry name" value="ARID DNA-binding domain"/>
    <property type="match status" value="1"/>
</dbReference>
<feature type="domain" description="ARID" evidence="2">
    <location>
        <begin position="384"/>
        <end position="475"/>
    </location>
</feature>
<dbReference type="GO" id="GO:0003677">
    <property type="term" value="F:DNA binding"/>
    <property type="evidence" value="ECO:0007669"/>
    <property type="project" value="UniProtKB-KW"/>
</dbReference>
<feature type="region of interest" description="Disordered" evidence="1">
    <location>
        <begin position="82"/>
        <end position="105"/>
    </location>
</feature>
<keyword evidence="3" id="KW-0238">DNA-binding</keyword>
<dbReference type="InterPro" id="IPR001606">
    <property type="entry name" value="ARID_dom"/>
</dbReference>
<dbReference type="SUPFAM" id="SSF46774">
    <property type="entry name" value="ARID-like"/>
    <property type="match status" value="1"/>
</dbReference>
<evidence type="ECO:0000313" key="3">
    <source>
        <dbReference type="EMBL" id="GEU63436.1"/>
    </source>
</evidence>
<evidence type="ECO:0000256" key="1">
    <source>
        <dbReference type="SAM" id="MobiDB-lite"/>
    </source>
</evidence>
<dbReference type="AlphaFoldDB" id="A0A6L2LNR6"/>
<organism evidence="3">
    <name type="scientific">Tanacetum cinerariifolium</name>
    <name type="common">Dalmatian daisy</name>
    <name type="synonym">Chrysanthemum cinerariifolium</name>
    <dbReference type="NCBI Taxonomy" id="118510"/>
    <lineage>
        <taxon>Eukaryota</taxon>
        <taxon>Viridiplantae</taxon>
        <taxon>Streptophyta</taxon>
        <taxon>Embryophyta</taxon>
        <taxon>Tracheophyta</taxon>
        <taxon>Spermatophyta</taxon>
        <taxon>Magnoliopsida</taxon>
        <taxon>eudicotyledons</taxon>
        <taxon>Gunneridae</taxon>
        <taxon>Pentapetalae</taxon>
        <taxon>asterids</taxon>
        <taxon>campanulids</taxon>
        <taxon>Asterales</taxon>
        <taxon>Asteraceae</taxon>
        <taxon>Asteroideae</taxon>
        <taxon>Anthemideae</taxon>
        <taxon>Anthemidinae</taxon>
        <taxon>Tanacetum</taxon>
    </lineage>
</organism>
<dbReference type="InterPro" id="IPR036431">
    <property type="entry name" value="ARID_dom_sf"/>
</dbReference>
<dbReference type="PROSITE" id="PS51011">
    <property type="entry name" value="ARID"/>
    <property type="match status" value="1"/>
</dbReference>
<dbReference type="GO" id="GO:0008270">
    <property type="term" value="F:zinc ion binding"/>
    <property type="evidence" value="ECO:0007669"/>
    <property type="project" value="InterPro"/>
</dbReference>
<accession>A0A6L2LNR6</accession>
<sequence length="503" mass="59444">MSGLVTQDLEGHEFEKTCNNDKSLSEIQLEHEKKDAFIVAVVKVVHEFDLFRDCMMLVKEIVNRLLEEMDEKKLEWWFEQDIDDDEEEDEEGEGGSEDGENHPSQMKLSFAIPSPNNILKDIIACPIDLNPSRIERQHWTMMRCFRTEMKSWNEMIHYHFHQGYHPTDEMRMDDLEWKKNLSPGCKEMLLMRMKEIEAFNALKNTGDQEEESDRKEITQKEKRARCYVCKMRGHVYWKCPNKKKKDLFKHKGIEKPTYKKAADKIKYPEKVKYPEKAHVITDYMIECTSEATWNEIWKEETKKKFIFSYGIRDAQMKAKEGTFLIPNVYYTPEVTLNILSHDLLEEQGYVVEIRNNKCNIHYMVGRKGKEKEELLLVKGLQDLKWDKDDVQDYVDEEYISWNGSLLDEIPPRVGVMEINLLSLHKIIDNLGGYLCVTLGDKWKTVAGLQGLIEDDREAMRYCYKRFIDMVKVYYKTAERPWYEKKPRNEVGESSSGTNKEKDP</sequence>